<dbReference type="CDD" id="cd00051">
    <property type="entry name" value="EFh"/>
    <property type="match status" value="1"/>
</dbReference>
<keyword evidence="4" id="KW-1133">Transmembrane helix</keyword>
<evidence type="ECO:0000256" key="4">
    <source>
        <dbReference type="SAM" id="Phobius"/>
    </source>
</evidence>
<dbReference type="GO" id="GO:0005509">
    <property type="term" value="F:calcium ion binding"/>
    <property type="evidence" value="ECO:0007669"/>
    <property type="project" value="InterPro"/>
</dbReference>
<dbReference type="EMBL" id="HBED01039664">
    <property type="protein sequence ID" value="CAD8321523.1"/>
    <property type="molecule type" value="Transcribed_RNA"/>
</dbReference>
<dbReference type="Pfam" id="PF10563">
    <property type="entry name" value="CA_like"/>
    <property type="match status" value="1"/>
</dbReference>
<dbReference type="InterPro" id="IPR050145">
    <property type="entry name" value="Centrin_CML-like"/>
</dbReference>
<dbReference type="PROSITE" id="PS50222">
    <property type="entry name" value="EF_HAND_2"/>
    <property type="match status" value="2"/>
</dbReference>
<evidence type="ECO:0000256" key="2">
    <source>
        <dbReference type="ARBA" id="ARBA00022837"/>
    </source>
</evidence>
<dbReference type="InterPro" id="IPR018883">
    <property type="entry name" value="Delta_CA"/>
</dbReference>
<dbReference type="SMART" id="SM00054">
    <property type="entry name" value="EFh"/>
    <property type="match status" value="2"/>
</dbReference>
<dbReference type="PROSITE" id="PS00018">
    <property type="entry name" value="EF_HAND_1"/>
    <property type="match status" value="1"/>
</dbReference>
<feature type="region of interest" description="Disordered" evidence="3">
    <location>
        <begin position="790"/>
        <end position="818"/>
    </location>
</feature>
<evidence type="ECO:0000256" key="3">
    <source>
        <dbReference type="SAM" id="MobiDB-lite"/>
    </source>
</evidence>
<reference evidence="6" key="1">
    <citation type="submission" date="2021-01" db="EMBL/GenBank/DDBJ databases">
        <authorList>
            <person name="Corre E."/>
            <person name="Pelletier E."/>
            <person name="Niang G."/>
            <person name="Scheremetjew M."/>
            <person name="Finn R."/>
            <person name="Kale V."/>
            <person name="Holt S."/>
            <person name="Cochrane G."/>
            <person name="Meng A."/>
            <person name="Brown T."/>
            <person name="Cohen L."/>
        </authorList>
    </citation>
    <scope>NUCLEOTIDE SEQUENCE</scope>
    <source>
        <strain evidence="6">CCMP147</strain>
    </source>
</reference>
<dbReference type="SUPFAM" id="SSF47473">
    <property type="entry name" value="EF-hand"/>
    <property type="match status" value="1"/>
</dbReference>
<feature type="transmembrane region" description="Helical" evidence="4">
    <location>
        <begin position="273"/>
        <end position="293"/>
    </location>
</feature>
<organism evidence="6">
    <name type="scientific">Pseudictyota dubia</name>
    <dbReference type="NCBI Taxonomy" id="2749911"/>
    <lineage>
        <taxon>Eukaryota</taxon>
        <taxon>Sar</taxon>
        <taxon>Stramenopiles</taxon>
        <taxon>Ochrophyta</taxon>
        <taxon>Bacillariophyta</taxon>
        <taxon>Mediophyceae</taxon>
        <taxon>Biddulphiophycidae</taxon>
        <taxon>Eupodiscales</taxon>
        <taxon>Odontellaceae</taxon>
        <taxon>Pseudictyota</taxon>
    </lineage>
</organism>
<sequence length="818" mass="90485">MEGYWVGTMTRSAVGGGTVGPKPYSENATVPDLPYPQGEVQMFVNLTIRETRLYKHVYYVYQAADAEFCADEVPTGFENAVRPGRCGQDGYVASTSKFGAATHEKDGVAEIFTATGFLNGKDVSKNMEKGSVTPVDSNTLYTVIRSKYYSETETVVFNNADRTRVSGSGQYSEAAPSTIPDFGSGEDVPMVLKETYSFDLKQTDLVGFSDSLSVAQEEASVPSQGRVAPITAGDCMAYVFEDVCPNEETYAAAGDPKVTATPYAEDASVKGGFIAMFVIIGVALLAIIGFFAHRHMMASQADRYKHQFARRIAQTIDFEGTMENITPEALEKEFAKLDEDGNGDISKEELRHFMGEKMNDRDFEALFAAIDIDHNGTIDYDEFIAFMGHVGSMPDIKNEKIIDGEGEHPKQKLNTAFDDNLAEAKEKEKKLIGLVGFLGLCAIGLLIATIVMASKANNAQAAQQTVVEVPYQAPQSNVPDNLFYDIETQFAGKTANYCENKNPKWENKDCVHLPGPQAGANVTKGFVGGMNVSYVPNTKNYWQSAMCPVNVHWHLGTEHYSVGEFDEFGDGPQGNADAPNPMRRLAGGEADGQEFNVRGGFRCHHYDENDPMYTTPYEWKHCLGMLVGETYEIHWPHSAAGACGTAIQYQTPFYDGVFCNLNDEIIATLGPQDVASAVGVHGQIFTIVNDESYFYPDLIRGMVVDAEMSMGQDIHYYTGSTTGTSRSNEICSTYTPITWQVDRKCHMISASSFDKLCYDMKLQIDDMADDLYAHGSRELVATKYVANNQARQRKLRSHDHDHAHDHDHDHDHEHQKWY</sequence>
<feature type="domain" description="EF-hand" evidence="5">
    <location>
        <begin position="325"/>
        <end position="357"/>
    </location>
</feature>
<evidence type="ECO:0000259" key="5">
    <source>
        <dbReference type="PROSITE" id="PS50222"/>
    </source>
</evidence>
<evidence type="ECO:0000256" key="1">
    <source>
        <dbReference type="ARBA" id="ARBA00022737"/>
    </source>
</evidence>
<dbReference type="Pfam" id="PF13499">
    <property type="entry name" value="EF-hand_7"/>
    <property type="match status" value="1"/>
</dbReference>
<name>A0A7R9ZFZ0_9STRA</name>
<dbReference type="InterPro" id="IPR011992">
    <property type="entry name" value="EF-hand-dom_pair"/>
</dbReference>
<protein>
    <recommendedName>
        <fullName evidence="5">EF-hand domain-containing protein</fullName>
    </recommendedName>
</protein>
<feature type="transmembrane region" description="Helical" evidence="4">
    <location>
        <begin position="431"/>
        <end position="453"/>
    </location>
</feature>
<evidence type="ECO:0000313" key="6">
    <source>
        <dbReference type="EMBL" id="CAD8321523.1"/>
    </source>
</evidence>
<dbReference type="InterPro" id="IPR018247">
    <property type="entry name" value="EF_Hand_1_Ca_BS"/>
</dbReference>
<proteinExistence type="predicted"/>
<accession>A0A7R9ZFZ0</accession>
<dbReference type="Gene3D" id="1.10.238.10">
    <property type="entry name" value="EF-hand"/>
    <property type="match status" value="1"/>
</dbReference>
<keyword evidence="4" id="KW-0812">Transmembrane</keyword>
<dbReference type="PANTHER" id="PTHR23050">
    <property type="entry name" value="CALCIUM BINDING PROTEIN"/>
    <property type="match status" value="1"/>
</dbReference>
<dbReference type="AlphaFoldDB" id="A0A7R9ZFZ0"/>
<feature type="domain" description="EF-hand" evidence="5">
    <location>
        <begin position="358"/>
        <end position="393"/>
    </location>
</feature>
<gene>
    <name evidence="6" type="ORF">TDUB1175_LOCUS19939</name>
</gene>
<keyword evidence="1" id="KW-0677">Repeat</keyword>
<feature type="compositionally biased region" description="Basic and acidic residues" evidence="3">
    <location>
        <begin position="798"/>
        <end position="818"/>
    </location>
</feature>
<keyword evidence="4" id="KW-0472">Membrane</keyword>
<keyword evidence="2" id="KW-0106">Calcium</keyword>
<dbReference type="InterPro" id="IPR002048">
    <property type="entry name" value="EF_hand_dom"/>
</dbReference>